<evidence type="ECO:0000313" key="3">
    <source>
        <dbReference type="Proteomes" id="UP000800094"/>
    </source>
</evidence>
<proteinExistence type="predicted"/>
<dbReference type="EMBL" id="ML987212">
    <property type="protein sequence ID" value="KAF2241482.1"/>
    <property type="molecule type" value="Genomic_DNA"/>
</dbReference>
<organism evidence="2 3">
    <name type="scientific">Trematosphaeria pertusa</name>
    <dbReference type="NCBI Taxonomy" id="390896"/>
    <lineage>
        <taxon>Eukaryota</taxon>
        <taxon>Fungi</taxon>
        <taxon>Dikarya</taxon>
        <taxon>Ascomycota</taxon>
        <taxon>Pezizomycotina</taxon>
        <taxon>Dothideomycetes</taxon>
        <taxon>Pleosporomycetidae</taxon>
        <taxon>Pleosporales</taxon>
        <taxon>Massarineae</taxon>
        <taxon>Trematosphaeriaceae</taxon>
        <taxon>Trematosphaeria</taxon>
    </lineage>
</organism>
<dbReference type="AlphaFoldDB" id="A0A6A6HUP2"/>
<feature type="region of interest" description="Disordered" evidence="1">
    <location>
        <begin position="1"/>
        <end position="108"/>
    </location>
</feature>
<dbReference type="GeneID" id="54573700"/>
<protein>
    <submittedName>
        <fullName evidence="2">Uncharacterized protein</fullName>
    </submittedName>
</protein>
<feature type="compositionally biased region" description="Low complexity" evidence="1">
    <location>
        <begin position="24"/>
        <end position="55"/>
    </location>
</feature>
<name>A0A6A6HUP2_9PLEO</name>
<gene>
    <name evidence="2" type="ORF">BU26DRAFT_179110</name>
</gene>
<accession>A0A6A6HUP2</accession>
<evidence type="ECO:0000313" key="2">
    <source>
        <dbReference type="EMBL" id="KAF2241482.1"/>
    </source>
</evidence>
<reference evidence="2" key="1">
    <citation type="journal article" date="2020" name="Stud. Mycol.">
        <title>101 Dothideomycetes genomes: a test case for predicting lifestyles and emergence of pathogens.</title>
        <authorList>
            <person name="Haridas S."/>
            <person name="Albert R."/>
            <person name="Binder M."/>
            <person name="Bloem J."/>
            <person name="Labutti K."/>
            <person name="Salamov A."/>
            <person name="Andreopoulos B."/>
            <person name="Baker S."/>
            <person name="Barry K."/>
            <person name="Bills G."/>
            <person name="Bluhm B."/>
            <person name="Cannon C."/>
            <person name="Castanera R."/>
            <person name="Culley D."/>
            <person name="Daum C."/>
            <person name="Ezra D."/>
            <person name="Gonzalez J."/>
            <person name="Henrissat B."/>
            <person name="Kuo A."/>
            <person name="Liang C."/>
            <person name="Lipzen A."/>
            <person name="Lutzoni F."/>
            <person name="Magnuson J."/>
            <person name="Mondo S."/>
            <person name="Nolan M."/>
            <person name="Ohm R."/>
            <person name="Pangilinan J."/>
            <person name="Park H.-J."/>
            <person name="Ramirez L."/>
            <person name="Alfaro M."/>
            <person name="Sun H."/>
            <person name="Tritt A."/>
            <person name="Yoshinaga Y."/>
            <person name="Zwiers L.-H."/>
            <person name="Turgeon B."/>
            <person name="Goodwin S."/>
            <person name="Spatafora J."/>
            <person name="Crous P."/>
            <person name="Grigoriev I."/>
        </authorList>
    </citation>
    <scope>NUCLEOTIDE SEQUENCE</scope>
    <source>
        <strain evidence="2">CBS 122368</strain>
    </source>
</reference>
<dbReference type="RefSeq" id="XP_033676486.1">
    <property type="nucleotide sequence ID" value="XM_033820370.1"/>
</dbReference>
<evidence type="ECO:0000256" key="1">
    <source>
        <dbReference type="SAM" id="MobiDB-lite"/>
    </source>
</evidence>
<keyword evidence="3" id="KW-1185">Reference proteome</keyword>
<sequence length="124" mass="13060">MGEGFLVPSRDRRNKRPLAVQLKSPAASQSRPAQSRVSPTSRVSLAAALEPSSSAGNRTAPVPVTVSSRPARPPEQPTTTIPRPSPREPTPGVSISSYGHGARAHLGGWPSIIALRRAPETAKE</sequence>
<dbReference type="Proteomes" id="UP000800094">
    <property type="component" value="Unassembled WGS sequence"/>
</dbReference>